<dbReference type="RefSeq" id="WP_115993753.1">
    <property type="nucleotide sequence ID" value="NZ_QRDY01000009.1"/>
</dbReference>
<evidence type="ECO:0000313" key="2">
    <source>
        <dbReference type="Proteomes" id="UP000256869"/>
    </source>
</evidence>
<sequence>MGTRLLSEYLIKKHHPQLRYVRVHTSGKNQATLYAWNDDLQLPERDVDTLKRFVSGYLPPHVCFQIKAYSMVQMDGVPREYDLPESIVRTAMKRELDQYGIVASINTMLDSGGMAFSRYDFNSGTLYFNIHMTTVLMDIEKELIRMYLSEIIPLGSKCNVQFEYSLAAR</sequence>
<dbReference type="OrthoDB" id="2665639at2"/>
<name>A0A3D9I962_9BACL</name>
<keyword evidence="2" id="KW-1185">Reference proteome</keyword>
<dbReference type="Proteomes" id="UP000256869">
    <property type="component" value="Unassembled WGS sequence"/>
</dbReference>
<reference evidence="1 2" key="1">
    <citation type="submission" date="2018-07" db="EMBL/GenBank/DDBJ databases">
        <title>Genomic Encyclopedia of Type Strains, Phase III (KMG-III): the genomes of soil and plant-associated and newly described type strains.</title>
        <authorList>
            <person name="Whitman W."/>
        </authorList>
    </citation>
    <scope>NUCLEOTIDE SEQUENCE [LARGE SCALE GENOMIC DNA]</scope>
    <source>
        <strain evidence="1 2">CECT 8236</strain>
    </source>
</reference>
<protein>
    <submittedName>
        <fullName evidence="1">Uncharacterized protein</fullName>
    </submittedName>
</protein>
<comment type="caution">
    <text evidence="1">The sequence shown here is derived from an EMBL/GenBank/DDBJ whole genome shotgun (WGS) entry which is preliminary data.</text>
</comment>
<proteinExistence type="predicted"/>
<gene>
    <name evidence="1" type="ORF">DFP95_109126</name>
</gene>
<accession>A0A3D9I962</accession>
<evidence type="ECO:0000313" key="1">
    <source>
        <dbReference type="EMBL" id="RED58089.1"/>
    </source>
</evidence>
<dbReference type="EMBL" id="QRDY01000009">
    <property type="protein sequence ID" value="RED58089.1"/>
    <property type="molecule type" value="Genomic_DNA"/>
</dbReference>
<organism evidence="1 2">
    <name type="scientific">Cohnella lupini</name>
    <dbReference type="NCBI Taxonomy" id="1294267"/>
    <lineage>
        <taxon>Bacteria</taxon>
        <taxon>Bacillati</taxon>
        <taxon>Bacillota</taxon>
        <taxon>Bacilli</taxon>
        <taxon>Bacillales</taxon>
        <taxon>Paenibacillaceae</taxon>
        <taxon>Cohnella</taxon>
    </lineage>
</organism>
<dbReference type="AlphaFoldDB" id="A0A3D9I962"/>